<gene>
    <name evidence="8" type="ORF">GN331_02655</name>
</gene>
<dbReference type="PRINTS" id="PR00162">
    <property type="entry name" value="RIESKE"/>
</dbReference>
<keyword evidence="5" id="KW-0411">Iron-sulfur</keyword>
<keyword evidence="6" id="KW-1015">Disulfide bond</keyword>
<dbReference type="InterPro" id="IPR017941">
    <property type="entry name" value="Rieske_2Fe-2S"/>
</dbReference>
<protein>
    <submittedName>
        <fullName evidence="8">FAD-dependent oxidoreductase</fullName>
    </submittedName>
</protein>
<dbReference type="GO" id="GO:0051537">
    <property type="term" value="F:2 iron, 2 sulfur cluster binding"/>
    <property type="evidence" value="ECO:0007669"/>
    <property type="project" value="UniProtKB-KW"/>
</dbReference>
<dbReference type="PANTHER" id="PTHR13847">
    <property type="entry name" value="SARCOSINE DEHYDROGENASE-RELATED"/>
    <property type="match status" value="1"/>
</dbReference>
<name>A0A7C9LHG3_9GAMM</name>
<dbReference type="PANTHER" id="PTHR13847:SF281">
    <property type="entry name" value="FAD DEPENDENT OXIDOREDUCTASE DOMAIN-CONTAINING PROTEIN"/>
    <property type="match status" value="1"/>
</dbReference>
<dbReference type="Gene3D" id="2.102.10.10">
    <property type="entry name" value="Rieske [2Fe-2S] iron-sulphur domain"/>
    <property type="match status" value="1"/>
</dbReference>
<evidence type="ECO:0000256" key="2">
    <source>
        <dbReference type="ARBA" id="ARBA00022723"/>
    </source>
</evidence>
<dbReference type="GO" id="GO:0046872">
    <property type="term" value="F:metal ion binding"/>
    <property type="evidence" value="ECO:0007669"/>
    <property type="project" value="UniProtKB-KW"/>
</dbReference>
<comment type="caution">
    <text evidence="8">The sequence shown here is derived from an EMBL/GenBank/DDBJ whole genome shotgun (WGS) entry which is preliminary data.</text>
</comment>
<accession>A0A7C9LHG3</accession>
<evidence type="ECO:0000256" key="1">
    <source>
        <dbReference type="ARBA" id="ARBA00022714"/>
    </source>
</evidence>
<evidence type="ECO:0000256" key="4">
    <source>
        <dbReference type="ARBA" id="ARBA00023004"/>
    </source>
</evidence>
<dbReference type="Gene3D" id="3.30.9.10">
    <property type="entry name" value="D-Amino Acid Oxidase, subunit A, domain 2"/>
    <property type="match status" value="1"/>
</dbReference>
<reference evidence="8 9" key="1">
    <citation type="submission" date="2019-12" db="EMBL/GenBank/DDBJ databases">
        <authorList>
            <person name="Xu J."/>
        </authorList>
    </citation>
    <scope>NUCLEOTIDE SEQUENCE [LARGE SCALE GENOMIC DNA]</scope>
    <source>
        <strain evidence="8 9">HX-5-24</strain>
    </source>
</reference>
<dbReference type="Gene3D" id="3.50.50.60">
    <property type="entry name" value="FAD/NAD(P)-binding domain"/>
    <property type="match status" value="1"/>
</dbReference>
<dbReference type="Proteomes" id="UP000479692">
    <property type="component" value="Unassembled WGS sequence"/>
</dbReference>
<proteinExistence type="predicted"/>
<dbReference type="CDD" id="cd03477">
    <property type="entry name" value="Rieske_YhfW_C"/>
    <property type="match status" value="1"/>
</dbReference>
<evidence type="ECO:0000256" key="5">
    <source>
        <dbReference type="ARBA" id="ARBA00023014"/>
    </source>
</evidence>
<feature type="domain" description="Rieske" evidence="7">
    <location>
        <begin position="426"/>
        <end position="511"/>
    </location>
</feature>
<dbReference type="SUPFAM" id="SSF50022">
    <property type="entry name" value="ISP domain"/>
    <property type="match status" value="1"/>
</dbReference>
<dbReference type="InterPro" id="IPR005805">
    <property type="entry name" value="Rieske_Fe-S_prot_C"/>
</dbReference>
<evidence type="ECO:0000259" key="7">
    <source>
        <dbReference type="PROSITE" id="PS51296"/>
    </source>
</evidence>
<dbReference type="InterPro" id="IPR036188">
    <property type="entry name" value="FAD/NAD-bd_sf"/>
</dbReference>
<dbReference type="InterPro" id="IPR006076">
    <property type="entry name" value="FAD-dep_OxRdtase"/>
</dbReference>
<dbReference type="PROSITE" id="PS51296">
    <property type="entry name" value="RIESKE"/>
    <property type="match status" value="1"/>
</dbReference>
<organism evidence="8 9">
    <name type="scientific">Noviluteimonas gilva</name>
    <dbReference type="NCBI Taxonomy" id="2682097"/>
    <lineage>
        <taxon>Bacteria</taxon>
        <taxon>Pseudomonadati</taxon>
        <taxon>Pseudomonadota</taxon>
        <taxon>Gammaproteobacteria</taxon>
        <taxon>Lysobacterales</taxon>
        <taxon>Lysobacteraceae</taxon>
        <taxon>Noviluteimonas</taxon>
    </lineage>
</organism>
<dbReference type="GO" id="GO:0005737">
    <property type="term" value="C:cytoplasm"/>
    <property type="evidence" value="ECO:0007669"/>
    <property type="project" value="TreeGrafter"/>
</dbReference>
<dbReference type="GO" id="GO:0016020">
    <property type="term" value="C:membrane"/>
    <property type="evidence" value="ECO:0007669"/>
    <property type="project" value="InterPro"/>
</dbReference>
<keyword evidence="4" id="KW-0408">Iron</keyword>
<dbReference type="InterPro" id="IPR038010">
    <property type="entry name" value="YhfW_C"/>
</dbReference>
<dbReference type="Pfam" id="PF00355">
    <property type="entry name" value="Rieske"/>
    <property type="match status" value="1"/>
</dbReference>
<sequence length="527" mass="56950">MRNGASQACGPSRSLWMAMNDTPVFAPLTADAHARTCVIGAGIAGLTTAWRLARTGHDVIVLEEHDLHGGQTARTTGHLCDALDDRYFELEHLHGERGAHLAAHSHGIAIDTIEHICEEEGIDCAFARVDGYLVRGEGDPHADVLQREYEAARRAGLNVELLDSAPGGLERFGPALRFPRQARFDALAYTTGLARAIVRMGGRIHTHSHVVHVDGGGNAGATTDSGARVQCENVVVAANVPFNDRVTIHTKQAAYRTYVVALRLDPGSLPDALLWDTLDPYHYVRIAPARNGTWLLVGGEDRKTGQDDSTLVHYEVLESWARSHFPMALDVGYRWSGQVIEPIDGLGFLGHNPGLADNVYVATGDSGNGLTHGTLAGLIVADLIVDGDSPWRALYAPNRRTLRAADAFVRETLNFMPYYSDWVSAGEIEGLDQLPAGEGAVLRRGLHKIAAFRDEDNALHLHSAKCPHLGCVVHWNDAERSWDCPCHGSRFDARDGSCLNGPAAHGLAPLEAPAPSAVPTSRPAIRM</sequence>
<evidence type="ECO:0000313" key="9">
    <source>
        <dbReference type="Proteomes" id="UP000479692"/>
    </source>
</evidence>
<evidence type="ECO:0000313" key="8">
    <source>
        <dbReference type="EMBL" id="MUV13099.1"/>
    </source>
</evidence>
<dbReference type="SUPFAM" id="SSF51905">
    <property type="entry name" value="FAD/NAD(P)-binding domain"/>
    <property type="match status" value="1"/>
</dbReference>
<dbReference type="EMBL" id="WOXT01000001">
    <property type="protein sequence ID" value="MUV13099.1"/>
    <property type="molecule type" value="Genomic_DNA"/>
</dbReference>
<keyword evidence="3" id="KW-0560">Oxidoreductase</keyword>
<evidence type="ECO:0000256" key="6">
    <source>
        <dbReference type="ARBA" id="ARBA00023157"/>
    </source>
</evidence>
<dbReference type="AlphaFoldDB" id="A0A7C9LHG3"/>
<keyword evidence="1" id="KW-0001">2Fe-2S</keyword>
<keyword evidence="9" id="KW-1185">Reference proteome</keyword>
<dbReference type="FunFam" id="2.102.10.10:FF:000014">
    <property type="entry name" value="Oxidoreductase, FAD dependent"/>
    <property type="match status" value="1"/>
</dbReference>
<dbReference type="Pfam" id="PF01266">
    <property type="entry name" value="DAO"/>
    <property type="match status" value="1"/>
</dbReference>
<dbReference type="GO" id="GO:0016491">
    <property type="term" value="F:oxidoreductase activity"/>
    <property type="evidence" value="ECO:0007669"/>
    <property type="project" value="UniProtKB-KW"/>
</dbReference>
<dbReference type="InterPro" id="IPR036922">
    <property type="entry name" value="Rieske_2Fe-2S_sf"/>
</dbReference>
<keyword evidence="2" id="KW-0479">Metal-binding</keyword>
<evidence type="ECO:0000256" key="3">
    <source>
        <dbReference type="ARBA" id="ARBA00023002"/>
    </source>
</evidence>